<feature type="domain" description="Bacteriophage T5 Orf172 DNA-binding" evidence="2">
    <location>
        <begin position="451"/>
        <end position="552"/>
    </location>
</feature>
<dbReference type="AlphaFoldDB" id="A0A165K3K1"/>
<reference evidence="3 4" key="1">
    <citation type="journal article" date="2016" name="Fungal Biol.">
        <title>The genome of Xylona heveae provides a window into fungal endophytism.</title>
        <authorList>
            <person name="Gazis R."/>
            <person name="Kuo A."/>
            <person name="Riley R."/>
            <person name="LaButti K."/>
            <person name="Lipzen A."/>
            <person name="Lin J."/>
            <person name="Amirebrahimi M."/>
            <person name="Hesse C.N."/>
            <person name="Spatafora J.W."/>
            <person name="Henrissat B."/>
            <person name="Hainaut M."/>
            <person name="Grigoriev I.V."/>
            <person name="Hibbett D.S."/>
        </authorList>
    </citation>
    <scope>NUCLEOTIDE SEQUENCE [LARGE SCALE GENOMIC DNA]</scope>
    <source>
        <strain evidence="3 4">TC161</strain>
    </source>
</reference>
<feature type="region of interest" description="Disordered" evidence="1">
    <location>
        <begin position="241"/>
        <end position="286"/>
    </location>
</feature>
<dbReference type="Pfam" id="PF10544">
    <property type="entry name" value="T5orf172"/>
    <property type="match status" value="1"/>
</dbReference>
<evidence type="ECO:0000313" key="4">
    <source>
        <dbReference type="Proteomes" id="UP000076632"/>
    </source>
</evidence>
<feature type="compositionally biased region" description="Basic and acidic residues" evidence="1">
    <location>
        <begin position="399"/>
        <end position="412"/>
    </location>
</feature>
<sequence length="658" mass="76052">MATDSTAAWCFCLFQQQFALSFESENFHCLGVIQGFRCSYDVKQKLPANIENALHNSNRFFNGEIELEEAVEAIVPLLHCNFHRCSPGRDTSLVQWSCLAHATRSCSQKDRRISRRQHAKAFTEMLALILFRNFQDRERMLNDLYSTCVCHDEQRSSRSVTSKSSLDSLLLRWNALVSVQPHLREEIQRRYESWTETVMSDGEPTMDLITRRSSTIPDTPLPSWDMSRNRNESLQQIPHIAVPSASNSGSSTWSRQRQSALSTPVSRRPLPQRPFSEPSNRSRIANPDSWFTDELVRPGLPSSLSENRGHLASARLAEALESPSVGPIRSRARRPQQRKLSDFLCRVPPPRYRAPDLYTRSEQPRGAITEISTTRVNLIQQSNLAQPGAASPSIFNLDRDTENSHDWSRESNESSPFTSYWSQDTQLTPREAINDTLDLLEIPVDRNARSGYIYAFELPDHPGYIKIGREFERGHRIPAQSRSCYGLVKRIPDERVWKTPYVARAEQLIHSELSRCRMRYKCSNCKRERNTFHREWFLINRNEAFQVIDRWRDWLNEERPYGKDGRLTARWNKRLSSCRRGNVGLTENTRDRFWKKCLRKRNKLECVLEYVKDCLEAAVAGFTTLTEFKRRICGEVEYVAIPSGSGPLFPRTGNSPRR</sequence>
<name>A0A165K3K1_XYLHT</name>
<gene>
    <name evidence="3" type="ORF">L228DRAFT_22507</name>
</gene>
<dbReference type="GeneID" id="28895505"/>
<protein>
    <recommendedName>
        <fullName evidence="2">Bacteriophage T5 Orf172 DNA-binding domain-containing protein</fullName>
    </recommendedName>
</protein>
<keyword evidence="4" id="KW-1185">Reference proteome</keyword>
<dbReference type="OrthoDB" id="3511049at2759"/>
<dbReference type="InterPro" id="IPR053006">
    <property type="entry name" value="Meiosis_regulatory"/>
</dbReference>
<dbReference type="PANTHER" id="PTHR28094:SF1">
    <property type="entry name" value="MEIOTICALLY UP-REGULATED GENE 113 PROTEIN"/>
    <property type="match status" value="1"/>
</dbReference>
<dbReference type="Proteomes" id="UP000076632">
    <property type="component" value="Unassembled WGS sequence"/>
</dbReference>
<feature type="compositionally biased region" description="Polar residues" evidence="1">
    <location>
        <begin position="244"/>
        <end position="265"/>
    </location>
</feature>
<evidence type="ECO:0000259" key="2">
    <source>
        <dbReference type="Pfam" id="PF10544"/>
    </source>
</evidence>
<organism evidence="3 4">
    <name type="scientific">Xylona heveae (strain CBS 132557 / TC161)</name>
    <dbReference type="NCBI Taxonomy" id="1328760"/>
    <lineage>
        <taxon>Eukaryota</taxon>
        <taxon>Fungi</taxon>
        <taxon>Dikarya</taxon>
        <taxon>Ascomycota</taxon>
        <taxon>Pezizomycotina</taxon>
        <taxon>Xylonomycetes</taxon>
        <taxon>Xylonales</taxon>
        <taxon>Xylonaceae</taxon>
        <taxon>Xylona</taxon>
    </lineage>
</organism>
<proteinExistence type="predicted"/>
<dbReference type="InParanoid" id="A0A165K3K1"/>
<evidence type="ECO:0000256" key="1">
    <source>
        <dbReference type="SAM" id="MobiDB-lite"/>
    </source>
</evidence>
<dbReference type="STRING" id="1328760.A0A165K3K1"/>
<dbReference type="PANTHER" id="PTHR28094">
    <property type="entry name" value="MEIOTICALLY UP-REGULATED GENE 113 PROTEIN"/>
    <property type="match status" value="1"/>
</dbReference>
<evidence type="ECO:0000313" key="3">
    <source>
        <dbReference type="EMBL" id="KZF26947.1"/>
    </source>
</evidence>
<dbReference type="RefSeq" id="XP_018192502.1">
    <property type="nucleotide sequence ID" value="XM_018330368.1"/>
</dbReference>
<dbReference type="EMBL" id="KV407454">
    <property type="protein sequence ID" value="KZF26947.1"/>
    <property type="molecule type" value="Genomic_DNA"/>
</dbReference>
<accession>A0A165K3K1</accession>
<feature type="region of interest" description="Disordered" evidence="1">
    <location>
        <begin position="399"/>
        <end position="421"/>
    </location>
</feature>
<dbReference type="InterPro" id="IPR018306">
    <property type="entry name" value="Phage_T5_Orf172_DNA-bd"/>
</dbReference>